<dbReference type="Proteomes" id="UP001295444">
    <property type="component" value="Chromosome 01"/>
</dbReference>
<feature type="compositionally biased region" description="Polar residues" evidence="1">
    <location>
        <begin position="65"/>
        <end position="75"/>
    </location>
</feature>
<gene>
    <name evidence="2" type="ORF">PECUL_23A018965</name>
</gene>
<sequence length="131" mass="14182">MYSLATDWHKAAGSNEGPARTHKSRTAHPTPPARGATDSDSFQMRPTTIPTKTVHQAKPGGPASMSPSCSNTKPQTAPGRAMPPYHRNIQGFKPANQHGEQRNCHTTKETFQPPSVLTEDREAAVESLQPT</sequence>
<evidence type="ECO:0000313" key="3">
    <source>
        <dbReference type="Proteomes" id="UP001295444"/>
    </source>
</evidence>
<evidence type="ECO:0000313" key="2">
    <source>
        <dbReference type="EMBL" id="CAH2220548.1"/>
    </source>
</evidence>
<protein>
    <submittedName>
        <fullName evidence="2">Uncharacterized protein</fullName>
    </submittedName>
</protein>
<proteinExistence type="predicted"/>
<accession>A0AAD1VM99</accession>
<feature type="compositionally biased region" description="Basic and acidic residues" evidence="1">
    <location>
        <begin position="99"/>
        <end position="108"/>
    </location>
</feature>
<evidence type="ECO:0000256" key="1">
    <source>
        <dbReference type="SAM" id="MobiDB-lite"/>
    </source>
</evidence>
<organism evidence="2 3">
    <name type="scientific">Pelobates cultripes</name>
    <name type="common">Western spadefoot toad</name>
    <dbReference type="NCBI Taxonomy" id="61616"/>
    <lineage>
        <taxon>Eukaryota</taxon>
        <taxon>Metazoa</taxon>
        <taxon>Chordata</taxon>
        <taxon>Craniata</taxon>
        <taxon>Vertebrata</taxon>
        <taxon>Euteleostomi</taxon>
        <taxon>Amphibia</taxon>
        <taxon>Batrachia</taxon>
        <taxon>Anura</taxon>
        <taxon>Pelobatoidea</taxon>
        <taxon>Pelobatidae</taxon>
        <taxon>Pelobates</taxon>
    </lineage>
</organism>
<name>A0AAD1VM99_PELCU</name>
<feature type="compositionally biased region" description="Polar residues" evidence="1">
    <location>
        <begin position="38"/>
        <end position="54"/>
    </location>
</feature>
<dbReference type="AlphaFoldDB" id="A0AAD1VM99"/>
<reference evidence="2" key="1">
    <citation type="submission" date="2022-03" db="EMBL/GenBank/DDBJ databases">
        <authorList>
            <person name="Alioto T."/>
            <person name="Alioto T."/>
            <person name="Gomez Garrido J."/>
        </authorList>
    </citation>
    <scope>NUCLEOTIDE SEQUENCE</scope>
</reference>
<dbReference type="EMBL" id="OW240912">
    <property type="protein sequence ID" value="CAH2220548.1"/>
    <property type="molecule type" value="Genomic_DNA"/>
</dbReference>
<keyword evidence="3" id="KW-1185">Reference proteome</keyword>
<feature type="region of interest" description="Disordered" evidence="1">
    <location>
        <begin position="1"/>
        <end position="131"/>
    </location>
</feature>